<name>A0A2N9EGI1_FAGSY</name>
<evidence type="ECO:0000256" key="1">
    <source>
        <dbReference type="SAM" id="MobiDB-lite"/>
    </source>
</evidence>
<protein>
    <submittedName>
        <fullName evidence="2">Uncharacterized protein</fullName>
    </submittedName>
</protein>
<sequence>MLSTTAAAVSLYCDEMRTMSFHGLPTMKTRGSPIALHLLHRPMMSPQFPDSSSEREEVAAMTEEKRKSSSGGEREKWKEKSVKICYFNKYTTLQ</sequence>
<dbReference type="AlphaFoldDB" id="A0A2N9EGI1"/>
<organism evidence="2">
    <name type="scientific">Fagus sylvatica</name>
    <name type="common">Beechnut</name>
    <dbReference type="NCBI Taxonomy" id="28930"/>
    <lineage>
        <taxon>Eukaryota</taxon>
        <taxon>Viridiplantae</taxon>
        <taxon>Streptophyta</taxon>
        <taxon>Embryophyta</taxon>
        <taxon>Tracheophyta</taxon>
        <taxon>Spermatophyta</taxon>
        <taxon>Magnoliopsida</taxon>
        <taxon>eudicotyledons</taxon>
        <taxon>Gunneridae</taxon>
        <taxon>Pentapetalae</taxon>
        <taxon>rosids</taxon>
        <taxon>fabids</taxon>
        <taxon>Fagales</taxon>
        <taxon>Fagaceae</taxon>
        <taxon>Fagus</taxon>
    </lineage>
</organism>
<proteinExistence type="predicted"/>
<evidence type="ECO:0000313" key="2">
    <source>
        <dbReference type="EMBL" id="SPC73872.1"/>
    </source>
</evidence>
<gene>
    <name evidence="2" type="ORF">FSB_LOCUS1754</name>
</gene>
<feature type="region of interest" description="Disordered" evidence="1">
    <location>
        <begin position="43"/>
        <end position="78"/>
    </location>
</feature>
<reference evidence="2" key="1">
    <citation type="submission" date="2018-02" db="EMBL/GenBank/DDBJ databases">
        <authorList>
            <person name="Cohen D.B."/>
            <person name="Kent A.D."/>
        </authorList>
    </citation>
    <scope>NUCLEOTIDE SEQUENCE</scope>
</reference>
<dbReference type="EMBL" id="OIVN01000080">
    <property type="protein sequence ID" value="SPC73872.1"/>
    <property type="molecule type" value="Genomic_DNA"/>
</dbReference>
<accession>A0A2N9EGI1</accession>
<feature type="compositionally biased region" description="Basic and acidic residues" evidence="1">
    <location>
        <begin position="52"/>
        <end position="78"/>
    </location>
</feature>